<feature type="compositionally biased region" description="Basic residues" evidence="8">
    <location>
        <begin position="1"/>
        <end position="19"/>
    </location>
</feature>
<evidence type="ECO:0000256" key="4">
    <source>
        <dbReference type="ARBA" id="ARBA00023015"/>
    </source>
</evidence>
<feature type="region of interest" description="Disordered" evidence="8">
    <location>
        <begin position="1"/>
        <end position="50"/>
    </location>
</feature>
<evidence type="ECO:0000259" key="9">
    <source>
        <dbReference type="SMART" id="SM00906"/>
    </source>
</evidence>
<dbReference type="InterPro" id="IPR050797">
    <property type="entry name" value="Carb_Metab_Trans_Reg"/>
</dbReference>
<comment type="caution">
    <text evidence="10">The sequence shown here is derived from an EMBL/GenBank/DDBJ whole genome shotgun (WGS) entry which is preliminary data.</text>
</comment>
<dbReference type="Proteomes" id="UP000605986">
    <property type="component" value="Unassembled WGS sequence"/>
</dbReference>
<evidence type="ECO:0000256" key="3">
    <source>
        <dbReference type="ARBA" id="ARBA00022833"/>
    </source>
</evidence>
<reference evidence="10" key="1">
    <citation type="submission" date="2020-01" db="EMBL/GenBank/DDBJ databases">
        <title>Identification and distribution of gene clusters putatively required for synthesis of sphingolipid metabolism inhibitors in phylogenetically diverse species of the filamentous fungus Fusarium.</title>
        <authorList>
            <person name="Kim H.-S."/>
            <person name="Busman M."/>
            <person name="Brown D.W."/>
            <person name="Divon H."/>
            <person name="Uhlig S."/>
            <person name="Proctor R.H."/>
        </authorList>
    </citation>
    <scope>NUCLEOTIDE SEQUENCE</scope>
    <source>
        <strain evidence="10">NRRL 53441</strain>
    </source>
</reference>
<dbReference type="OrthoDB" id="4132249at2759"/>
<evidence type="ECO:0000313" key="11">
    <source>
        <dbReference type="Proteomes" id="UP000605986"/>
    </source>
</evidence>
<feature type="compositionally biased region" description="Low complexity" evidence="8">
    <location>
        <begin position="24"/>
        <end position="49"/>
    </location>
</feature>
<keyword evidence="5" id="KW-0238">DNA-binding</keyword>
<dbReference type="CDD" id="cd12148">
    <property type="entry name" value="fungal_TF_MHR"/>
    <property type="match status" value="1"/>
</dbReference>
<evidence type="ECO:0000256" key="2">
    <source>
        <dbReference type="ARBA" id="ARBA00022723"/>
    </source>
</evidence>
<protein>
    <submittedName>
        <fullName evidence="10">Amylase cluster transcriptional regulator AmyR</fullName>
    </submittedName>
</protein>
<evidence type="ECO:0000256" key="8">
    <source>
        <dbReference type="SAM" id="MobiDB-lite"/>
    </source>
</evidence>
<evidence type="ECO:0000256" key="1">
    <source>
        <dbReference type="ARBA" id="ARBA00004123"/>
    </source>
</evidence>
<keyword evidence="11" id="KW-1185">Reference proteome</keyword>
<dbReference type="GO" id="GO:0003677">
    <property type="term" value="F:DNA binding"/>
    <property type="evidence" value="ECO:0007669"/>
    <property type="project" value="UniProtKB-KW"/>
</dbReference>
<keyword evidence="6" id="KW-0804">Transcription</keyword>
<evidence type="ECO:0000256" key="5">
    <source>
        <dbReference type="ARBA" id="ARBA00023125"/>
    </source>
</evidence>
<dbReference type="InterPro" id="IPR007219">
    <property type="entry name" value="XnlR_reg_dom"/>
</dbReference>
<dbReference type="SMART" id="SM00906">
    <property type="entry name" value="Fungal_trans"/>
    <property type="match status" value="1"/>
</dbReference>
<evidence type="ECO:0000313" key="10">
    <source>
        <dbReference type="EMBL" id="KAF4449492.1"/>
    </source>
</evidence>
<dbReference type="GO" id="GO:0005634">
    <property type="term" value="C:nucleus"/>
    <property type="evidence" value="ECO:0007669"/>
    <property type="project" value="UniProtKB-SubCell"/>
</dbReference>
<dbReference type="AlphaFoldDB" id="A0A8H4P638"/>
<dbReference type="EMBL" id="JAADJG010000282">
    <property type="protein sequence ID" value="KAF4449492.1"/>
    <property type="molecule type" value="Genomic_DNA"/>
</dbReference>
<name>A0A8H4P638_9HYPO</name>
<evidence type="ECO:0000256" key="6">
    <source>
        <dbReference type="ARBA" id="ARBA00023163"/>
    </source>
</evidence>
<dbReference type="PANTHER" id="PTHR31668:SF18">
    <property type="entry name" value="MALTOSE FERMENTATION REGULATORY PROTEIN MAL13-RELATED"/>
    <property type="match status" value="1"/>
</dbReference>
<keyword evidence="2" id="KW-0479">Metal-binding</keyword>
<accession>A0A8H4P638</accession>
<dbReference type="PANTHER" id="PTHR31668">
    <property type="entry name" value="GLUCOSE TRANSPORT TRANSCRIPTION REGULATOR RGT1-RELATED-RELATED"/>
    <property type="match status" value="1"/>
</dbReference>
<dbReference type="Pfam" id="PF04082">
    <property type="entry name" value="Fungal_trans"/>
    <property type="match status" value="1"/>
</dbReference>
<dbReference type="GO" id="GO:0008270">
    <property type="term" value="F:zinc ion binding"/>
    <property type="evidence" value="ECO:0007669"/>
    <property type="project" value="InterPro"/>
</dbReference>
<feature type="domain" description="Xylanolytic transcriptional activator regulatory" evidence="9">
    <location>
        <begin position="222"/>
        <end position="292"/>
    </location>
</feature>
<keyword evidence="3" id="KW-0862">Zinc</keyword>
<organism evidence="10 11">
    <name type="scientific">Fusarium austroafricanum</name>
    <dbReference type="NCBI Taxonomy" id="2364996"/>
    <lineage>
        <taxon>Eukaryota</taxon>
        <taxon>Fungi</taxon>
        <taxon>Dikarya</taxon>
        <taxon>Ascomycota</taxon>
        <taxon>Pezizomycotina</taxon>
        <taxon>Sordariomycetes</taxon>
        <taxon>Hypocreomycetidae</taxon>
        <taxon>Hypocreales</taxon>
        <taxon>Nectriaceae</taxon>
        <taxon>Fusarium</taxon>
        <taxon>Fusarium concolor species complex</taxon>
    </lineage>
</organism>
<gene>
    <name evidence="10" type="ORF">F53441_7227</name>
</gene>
<keyword evidence="4" id="KW-0805">Transcription regulation</keyword>
<sequence length="501" mass="55889">MAPARRGRPPVGERRKRSQKERISTSPGSAAPESSESPSSSYVSDDTISLPADSAFPPEMFQDYNLSDPPEPWQQIIEYPPNSAGLVSNPIDAPNPQQLVAQSQYPLSAYTHWTRIFLMRLYPVFPVINPGCLLSKLSLTKDTVSRSVARFFAAMSAAVIVQLNLDAGHQGAPSSLADRYIAQCIAERQESMAFIEEADEWTILESFFIFSYHGNRNKSKMAWYYLREAIGFALSMGLDREESYKGPDLETNERQRLTYWLLFITERAYCLQHQTSPILRPSIGLPQIYEGCDEATLRGFIDLIKLFILADSAFVASWCAQTINGDNKTVTMLSNPERFASHNTSAIDETQKADISVTQCWLHTLSWQMRSHANSPGQASAAISLRRAARSLVSCFSNTPRDAIEAHGIGMEQKVSDIAGFMCDLLPTVEHTADIDSIPNLLHNLMCLLANFRNQESGYLGPLAERATALLMVHSGGPNYLPCLEDVGDDEDEWWEDSRKD</sequence>
<proteinExistence type="predicted"/>
<keyword evidence="7" id="KW-0539">Nucleus</keyword>
<comment type="subcellular location">
    <subcellularLocation>
        <location evidence="1">Nucleus</location>
    </subcellularLocation>
</comment>
<dbReference type="GO" id="GO:0006351">
    <property type="term" value="P:DNA-templated transcription"/>
    <property type="evidence" value="ECO:0007669"/>
    <property type="project" value="InterPro"/>
</dbReference>
<evidence type="ECO:0000256" key="7">
    <source>
        <dbReference type="ARBA" id="ARBA00023242"/>
    </source>
</evidence>